<proteinExistence type="predicted"/>
<accession>A0A017SW92</accession>
<name>A0A017SW92_9BACT</name>
<organism evidence="1 2">
    <name type="scientific">Chondromyces apiculatus DSM 436</name>
    <dbReference type="NCBI Taxonomy" id="1192034"/>
    <lineage>
        <taxon>Bacteria</taxon>
        <taxon>Pseudomonadati</taxon>
        <taxon>Myxococcota</taxon>
        <taxon>Polyangia</taxon>
        <taxon>Polyangiales</taxon>
        <taxon>Polyangiaceae</taxon>
        <taxon>Chondromyces</taxon>
    </lineage>
</organism>
<reference evidence="1 2" key="1">
    <citation type="submission" date="2013-05" db="EMBL/GenBank/DDBJ databases">
        <title>Genome assembly of Chondromyces apiculatus DSM 436.</title>
        <authorList>
            <person name="Sharma G."/>
            <person name="Khatri I."/>
            <person name="Kaur C."/>
            <person name="Mayilraj S."/>
            <person name="Subramanian S."/>
        </authorList>
    </citation>
    <scope>NUCLEOTIDE SEQUENCE [LARGE SCALE GENOMIC DNA]</scope>
    <source>
        <strain evidence="1 2">DSM 436</strain>
    </source>
</reference>
<protein>
    <submittedName>
        <fullName evidence="1">Uncharacterized protein</fullName>
    </submittedName>
</protein>
<evidence type="ECO:0000313" key="1">
    <source>
        <dbReference type="EMBL" id="EYF00541.1"/>
    </source>
</evidence>
<keyword evidence="2" id="KW-1185">Reference proteome</keyword>
<dbReference type="Proteomes" id="UP000019678">
    <property type="component" value="Unassembled WGS sequence"/>
</dbReference>
<evidence type="ECO:0000313" key="2">
    <source>
        <dbReference type="Proteomes" id="UP000019678"/>
    </source>
</evidence>
<gene>
    <name evidence="1" type="ORF">CAP_0470</name>
</gene>
<dbReference type="AlphaFoldDB" id="A0A017SW92"/>
<sequence>MLFLLVQLGEVRSKYSLNVTGYSEKSPLGCLQPAMKTGRGACRTG</sequence>
<comment type="caution">
    <text evidence="1">The sequence shown here is derived from an EMBL/GenBank/DDBJ whole genome shotgun (WGS) entry which is preliminary data.</text>
</comment>
<dbReference type="EMBL" id="ASRX01000106">
    <property type="protein sequence ID" value="EYF00541.1"/>
    <property type="molecule type" value="Genomic_DNA"/>
</dbReference>